<name>A0A1Q8QAU4_9FIRM</name>
<dbReference type="AlphaFoldDB" id="A0A1Q8QAU4"/>
<comment type="caution">
    <text evidence="1">The sequence shown here is derived from an EMBL/GenBank/DDBJ whole genome shotgun (WGS) entry which is preliminary data.</text>
</comment>
<sequence>MLQKIDYYGFGRHQNVVTNVMMERLAAPNGPTGGKIVRPSDGKKG</sequence>
<evidence type="ECO:0000313" key="1">
    <source>
        <dbReference type="EMBL" id="OLN24385.1"/>
    </source>
</evidence>
<dbReference type="STRING" id="1888891.DSOL_5439"/>
<evidence type="ECO:0000313" key="2">
    <source>
        <dbReference type="Proteomes" id="UP000186102"/>
    </source>
</evidence>
<protein>
    <submittedName>
        <fullName evidence="1">CoB--CoM heterodisulfide reductase subunit A</fullName>
    </submittedName>
</protein>
<proteinExistence type="predicted"/>
<accession>A0A1Q8QAU4</accession>
<keyword evidence="2" id="KW-1185">Reference proteome</keyword>
<dbReference type="EMBL" id="MLBF01000217">
    <property type="protein sequence ID" value="OLN24385.1"/>
    <property type="molecule type" value="Genomic_DNA"/>
</dbReference>
<organism evidence="1 2">
    <name type="scientific">Desulfosporosinus metallidurans</name>
    <dbReference type="NCBI Taxonomy" id="1888891"/>
    <lineage>
        <taxon>Bacteria</taxon>
        <taxon>Bacillati</taxon>
        <taxon>Bacillota</taxon>
        <taxon>Clostridia</taxon>
        <taxon>Eubacteriales</taxon>
        <taxon>Desulfitobacteriaceae</taxon>
        <taxon>Desulfosporosinus</taxon>
    </lineage>
</organism>
<dbReference type="Proteomes" id="UP000186102">
    <property type="component" value="Unassembled WGS sequence"/>
</dbReference>
<gene>
    <name evidence="1" type="ORF">DSOL_5439</name>
</gene>
<reference evidence="1 2" key="1">
    <citation type="submission" date="2016-09" db="EMBL/GenBank/DDBJ databases">
        <title>Complete genome of Desulfosporosinus sp. OL.</title>
        <authorList>
            <person name="Mardanov A."/>
            <person name="Beletsky A."/>
            <person name="Panova A."/>
            <person name="Karnachuk O."/>
            <person name="Ravin N."/>
        </authorList>
    </citation>
    <scope>NUCLEOTIDE SEQUENCE [LARGE SCALE GENOMIC DNA]</scope>
    <source>
        <strain evidence="1 2">OL</strain>
    </source>
</reference>